<dbReference type="SUPFAM" id="SSF52833">
    <property type="entry name" value="Thioredoxin-like"/>
    <property type="match status" value="1"/>
</dbReference>
<dbReference type="PANTHER" id="PTHR44051:SF9">
    <property type="entry name" value="GLUTATHIONE S-TRANSFERASE 1"/>
    <property type="match status" value="1"/>
</dbReference>
<feature type="domain" description="GST N-terminal" evidence="2">
    <location>
        <begin position="1"/>
        <end position="84"/>
    </location>
</feature>
<evidence type="ECO:0000256" key="1">
    <source>
        <dbReference type="RuleBase" id="RU003494"/>
    </source>
</evidence>
<reference evidence="4 6" key="1">
    <citation type="submission" date="2017-02" db="EMBL/GenBank/DDBJ databases">
        <title>Draft genome sequence of Moraxella caviae CCUG 355 type strain.</title>
        <authorList>
            <person name="Engstrom-Jakobsson H."/>
            <person name="Salva-Serra F."/>
            <person name="Thorell K."/>
            <person name="Gonzales-Siles L."/>
            <person name="Karlsson R."/>
            <person name="Boulund F."/>
            <person name="Engstrand L."/>
            <person name="Moore E."/>
        </authorList>
    </citation>
    <scope>NUCLEOTIDE SEQUENCE [LARGE SCALE GENOMIC DNA]</scope>
    <source>
        <strain evidence="4 6">CCUG 355</strain>
    </source>
</reference>
<dbReference type="PANTHER" id="PTHR44051">
    <property type="entry name" value="GLUTATHIONE S-TRANSFERASE-RELATED"/>
    <property type="match status" value="1"/>
</dbReference>
<comment type="similarity">
    <text evidence="1">Belongs to the GST superfamily.</text>
</comment>
<dbReference type="Pfam" id="PF00043">
    <property type="entry name" value="GST_C"/>
    <property type="match status" value="1"/>
</dbReference>
<dbReference type="SFLD" id="SFLDG00358">
    <property type="entry name" value="Main_(cytGST)"/>
    <property type="match status" value="1"/>
</dbReference>
<dbReference type="InterPro" id="IPR036282">
    <property type="entry name" value="Glutathione-S-Trfase_C_sf"/>
</dbReference>
<sequence>MLILHHLQKSRSFRILWLLEELKAEYQTQYQLVSYPRSRSYLAPSALADIHPMGKSPTLQVDGRALVESAFIIEYLLRHYDKARVFSPSDTESEWEAHNFWLHHVEGSLMPNLVMRLVFGNIAAKSPFLVRPVAKGIHKKVETLFLQENIKKSLNLLEETLNNHQYITGARFGAADIHAHFALAAMRDNGSLDEQFAAIHNWLKRCESRTAYKSAFAIDQAQFA</sequence>
<gene>
    <name evidence="4" type="ORF">B0181_02925</name>
    <name evidence="5" type="ORF">NCTC10293_01982</name>
</gene>
<dbReference type="PROSITE" id="PS50404">
    <property type="entry name" value="GST_NTER"/>
    <property type="match status" value="1"/>
</dbReference>
<dbReference type="InterPro" id="IPR004045">
    <property type="entry name" value="Glutathione_S-Trfase_N"/>
</dbReference>
<evidence type="ECO:0000313" key="7">
    <source>
        <dbReference type="Proteomes" id="UP000255279"/>
    </source>
</evidence>
<evidence type="ECO:0000259" key="3">
    <source>
        <dbReference type="PROSITE" id="PS50405"/>
    </source>
</evidence>
<dbReference type="EMBL" id="MUXU01000021">
    <property type="protein sequence ID" value="OOR91525.1"/>
    <property type="molecule type" value="Genomic_DNA"/>
</dbReference>
<dbReference type="CDD" id="cd03046">
    <property type="entry name" value="GST_N_GTT1_like"/>
    <property type="match status" value="1"/>
</dbReference>
<evidence type="ECO:0000313" key="6">
    <source>
        <dbReference type="Proteomes" id="UP000190435"/>
    </source>
</evidence>
<evidence type="ECO:0000313" key="4">
    <source>
        <dbReference type="EMBL" id="OOR91525.1"/>
    </source>
</evidence>
<evidence type="ECO:0000313" key="5">
    <source>
        <dbReference type="EMBL" id="STZ14389.1"/>
    </source>
</evidence>
<proteinExistence type="inferred from homology"/>
<keyword evidence="6" id="KW-1185">Reference proteome</keyword>
<name>A0A1T0A6Z4_9GAMM</name>
<feature type="domain" description="GST C-terminal" evidence="3">
    <location>
        <begin position="91"/>
        <end position="224"/>
    </location>
</feature>
<dbReference type="AlphaFoldDB" id="A0A1T0A6Z4"/>
<dbReference type="Gene3D" id="1.20.1050.10">
    <property type="match status" value="1"/>
</dbReference>
<dbReference type="InterPro" id="IPR040079">
    <property type="entry name" value="Glutathione_S-Trfase"/>
</dbReference>
<evidence type="ECO:0000259" key="2">
    <source>
        <dbReference type="PROSITE" id="PS50404"/>
    </source>
</evidence>
<dbReference type="InterPro" id="IPR004046">
    <property type="entry name" value="GST_C"/>
</dbReference>
<dbReference type="EMBL" id="UGQE01000004">
    <property type="protein sequence ID" value="STZ14389.1"/>
    <property type="molecule type" value="Genomic_DNA"/>
</dbReference>
<accession>A0A1T0A6Z4</accession>
<dbReference type="STRING" id="34060.B0181_02925"/>
<dbReference type="SUPFAM" id="SSF47616">
    <property type="entry name" value="GST C-terminal domain-like"/>
    <property type="match status" value="1"/>
</dbReference>
<dbReference type="Pfam" id="PF02798">
    <property type="entry name" value="GST_N"/>
    <property type="match status" value="1"/>
</dbReference>
<dbReference type="PROSITE" id="PS50405">
    <property type="entry name" value="GST_CTER"/>
    <property type="match status" value="1"/>
</dbReference>
<organism evidence="4 6">
    <name type="scientific">Moraxella caviae</name>
    <dbReference type="NCBI Taxonomy" id="34060"/>
    <lineage>
        <taxon>Bacteria</taxon>
        <taxon>Pseudomonadati</taxon>
        <taxon>Pseudomonadota</taxon>
        <taxon>Gammaproteobacteria</taxon>
        <taxon>Moraxellales</taxon>
        <taxon>Moraxellaceae</taxon>
        <taxon>Moraxella</taxon>
    </lineage>
</organism>
<keyword evidence="5" id="KW-0808">Transferase</keyword>
<dbReference type="SFLD" id="SFLDS00019">
    <property type="entry name" value="Glutathione_Transferase_(cytos"/>
    <property type="match status" value="1"/>
</dbReference>
<dbReference type="InterPro" id="IPR036249">
    <property type="entry name" value="Thioredoxin-like_sf"/>
</dbReference>
<protein>
    <submittedName>
        <fullName evidence="5">Glutathionine S-transferase</fullName>
    </submittedName>
</protein>
<dbReference type="RefSeq" id="WP_078275988.1">
    <property type="nucleotide sequence ID" value="NZ_CAACXO010000006.1"/>
</dbReference>
<dbReference type="OrthoDB" id="9810080at2"/>
<dbReference type="Gene3D" id="3.40.30.10">
    <property type="entry name" value="Glutaredoxin"/>
    <property type="match status" value="1"/>
</dbReference>
<dbReference type="Proteomes" id="UP000190435">
    <property type="component" value="Unassembled WGS sequence"/>
</dbReference>
<dbReference type="InterPro" id="IPR010987">
    <property type="entry name" value="Glutathione-S-Trfase_C-like"/>
</dbReference>
<dbReference type="Proteomes" id="UP000255279">
    <property type="component" value="Unassembled WGS sequence"/>
</dbReference>
<reference evidence="5 7" key="2">
    <citation type="submission" date="2018-06" db="EMBL/GenBank/DDBJ databases">
        <authorList>
            <consortium name="Pathogen Informatics"/>
            <person name="Doyle S."/>
        </authorList>
    </citation>
    <scope>NUCLEOTIDE SEQUENCE [LARGE SCALE GENOMIC DNA]</scope>
    <source>
        <strain evidence="5 7">NCTC10293</strain>
    </source>
</reference>
<dbReference type="GO" id="GO:0016740">
    <property type="term" value="F:transferase activity"/>
    <property type="evidence" value="ECO:0007669"/>
    <property type="project" value="UniProtKB-KW"/>
</dbReference>